<accession>E3H6Z1</accession>
<keyword evidence="4 6" id="KW-0464">Manganese</keyword>
<dbReference type="EMBL" id="CP002281">
    <property type="protein sequence ID" value="ADO82510.1"/>
    <property type="molecule type" value="Genomic_DNA"/>
</dbReference>
<dbReference type="Gene3D" id="2.30.40.10">
    <property type="entry name" value="Urease, subunit C, domain 1"/>
    <property type="match status" value="1"/>
</dbReference>
<evidence type="ECO:0000256" key="1">
    <source>
        <dbReference type="ARBA" id="ARBA00006773"/>
    </source>
</evidence>
<feature type="domain" description="Adenine deaminase C-terminal" evidence="8">
    <location>
        <begin position="398"/>
        <end position="563"/>
    </location>
</feature>
<comment type="cofactor">
    <cofactor evidence="6">
        <name>Mn(2+)</name>
        <dbReference type="ChEBI" id="CHEBI:29035"/>
    </cofactor>
</comment>
<dbReference type="HAMAP" id="MF_01518">
    <property type="entry name" value="Adenine_deamin"/>
    <property type="match status" value="1"/>
</dbReference>
<dbReference type="GO" id="GO:0000034">
    <property type="term" value="F:adenine deaminase activity"/>
    <property type="evidence" value="ECO:0007669"/>
    <property type="project" value="UniProtKB-UniRule"/>
</dbReference>
<dbReference type="GO" id="GO:0006146">
    <property type="term" value="P:adenine catabolic process"/>
    <property type="evidence" value="ECO:0007669"/>
    <property type="project" value="InterPro"/>
</dbReference>
<keyword evidence="3 6" id="KW-0378">Hydrolase</keyword>
<dbReference type="CDD" id="cd01295">
    <property type="entry name" value="AdeC"/>
    <property type="match status" value="1"/>
</dbReference>
<dbReference type="STRING" id="572544.Ilyop_0723"/>
<evidence type="ECO:0000313" key="9">
    <source>
        <dbReference type="EMBL" id="ADO82510.1"/>
    </source>
</evidence>
<evidence type="ECO:0000259" key="8">
    <source>
        <dbReference type="Pfam" id="PF13382"/>
    </source>
</evidence>
<evidence type="ECO:0000256" key="5">
    <source>
        <dbReference type="ARBA" id="ARBA00047720"/>
    </source>
</evidence>
<dbReference type="InterPro" id="IPR006679">
    <property type="entry name" value="Adenine_deam"/>
</dbReference>
<dbReference type="EC" id="3.5.4.2" evidence="2 6"/>
<gene>
    <name evidence="6" type="primary">ade</name>
    <name evidence="9" type="ordered locus">Ilyop_0723</name>
</gene>
<dbReference type="Proteomes" id="UP000006875">
    <property type="component" value="Chromosome"/>
</dbReference>
<organism evidence="9 10">
    <name type="scientific">Ilyobacter polytropus (strain ATCC 51220 / DSM 2926 / LMG 16218 / CuHBu1)</name>
    <dbReference type="NCBI Taxonomy" id="572544"/>
    <lineage>
        <taxon>Bacteria</taxon>
        <taxon>Fusobacteriati</taxon>
        <taxon>Fusobacteriota</taxon>
        <taxon>Fusobacteriia</taxon>
        <taxon>Fusobacteriales</taxon>
        <taxon>Fusobacteriaceae</taxon>
        <taxon>Ilyobacter</taxon>
    </lineage>
</organism>
<evidence type="ECO:0000256" key="6">
    <source>
        <dbReference type="HAMAP-Rule" id="MF_01518"/>
    </source>
</evidence>
<name>E3H6Z1_ILYPC</name>
<dbReference type="InterPro" id="IPR032466">
    <property type="entry name" value="Metal_Hydrolase"/>
</dbReference>
<dbReference type="PANTHER" id="PTHR11113">
    <property type="entry name" value="N-ACETYLGLUCOSAMINE-6-PHOSPHATE DEACETYLASE"/>
    <property type="match status" value="1"/>
</dbReference>
<sequence length="573" mass="64174">MELDLIIKNVQVYNSYLKKFIHGDVAILDGKFLYIGNVSQVQDEELKAKKVIDGHSKYMIPGLIDIHMHVESSMTTPFQFSQGVVPHGVTTLVADPHEMANVFGVDGIREMINNSKNSTVDFFYGIPSSVPSTNKELETTGASIKAEDVEKLLDIEDVCCLGEVMNFKDLVGDQESTINKIIQKIKNKKSHMRIEGHCPKISGLDLAKFIYQGVDADHTQQTPASLEEKIKNGMFMEIQEKSMTEENINFLVENELYEHFCLVTDDTMADKLVKGHLNKLVKKAISMGVPKEMAVYVSTYTPARRMLLDDRGSIAPGKIADFVLLESIEEFHIEKVYKNGKLIFDGKVKYKESEKKFPEKFYNSIKLNFLKETDFQVQAPIEGGLVKCRAIEVIPESTFTIEKETTLNVENNKLQWEKSDYCLISVFDRYGKSKNQSFGLVTGSIIKKGAIATSYAHDHHNLMVMGRNAKDMVTASNWIIENGGGYCVIKDGKIIAGVELPIGGIISDERIDLLAEKVKTVSDCMSKLGYVHHNKLMSFSTLSLPVSPSLKISDKGLIDVVKQEIVPLFYKGL</sequence>
<proteinExistence type="inferred from homology"/>
<dbReference type="PANTHER" id="PTHR11113:SF2">
    <property type="entry name" value="ADENINE DEAMINASE"/>
    <property type="match status" value="1"/>
</dbReference>
<protein>
    <recommendedName>
        <fullName evidence="2 6">Adenine deaminase</fullName>
        <shortName evidence="6">Adenase</shortName>
        <shortName evidence="6">Adenine aminase</shortName>
        <ecNumber evidence="2 6">3.5.4.2</ecNumber>
    </recommendedName>
</protein>
<dbReference type="InterPro" id="IPR011059">
    <property type="entry name" value="Metal-dep_hydrolase_composite"/>
</dbReference>
<dbReference type="OrthoDB" id="9775607at2"/>
<evidence type="ECO:0000256" key="2">
    <source>
        <dbReference type="ARBA" id="ARBA00012782"/>
    </source>
</evidence>
<dbReference type="KEGG" id="ipo:Ilyop_0723"/>
<comment type="similarity">
    <text evidence="1 6">Belongs to the metallo-dependent hydrolases superfamily. Adenine deaminase family.</text>
</comment>
<dbReference type="HOGENOM" id="CLU_027935_0_0_0"/>
<evidence type="ECO:0000256" key="3">
    <source>
        <dbReference type="ARBA" id="ARBA00022801"/>
    </source>
</evidence>
<dbReference type="RefSeq" id="WP_013387180.1">
    <property type="nucleotide sequence ID" value="NC_014632.1"/>
</dbReference>
<dbReference type="AlphaFoldDB" id="E3H6Z1"/>
<dbReference type="Pfam" id="PF01979">
    <property type="entry name" value="Amidohydro_1"/>
    <property type="match status" value="1"/>
</dbReference>
<comment type="catalytic activity">
    <reaction evidence="5 6">
        <text>adenine + H2O + H(+) = hypoxanthine + NH4(+)</text>
        <dbReference type="Rhea" id="RHEA:23688"/>
        <dbReference type="ChEBI" id="CHEBI:15377"/>
        <dbReference type="ChEBI" id="CHEBI:15378"/>
        <dbReference type="ChEBI" id="CHEBI:16708"/>
        <dbReference type="ChEBI" id="CHEBI:17368"/>
        <dbReference type="ChEBI" id="CHEBI:28938"/>
        <dbReference type="EC" id="3.5.4.2"/>
    </reaction>
</comment>
<keyword evidence="10" id="KW-1185">Reference proteome</keyword>
<dbReference type="eggNOG" id="COG1001">
    <property type="taxonomic scope" value="Bacteria"/>
</dbReference>
<dbReference type="SUPFAM" id="SSF51556">
    <property type="entry name" value="Metallo-dependent hydrolases"/>
    <property type="match status" value="1"/>
</dbReference>
<dbReference type="InterPro" id="IPR006680">
    <property type="entry name" value="Amidohydro-rel"/>
</dbReference>
<evidence type="ECO:0000256" key="4">
    <source>
        <dbReference type="ARBA" id="ARBA00023211"/>
    </source>
</evidence>
<dbReference type="InterPro" id="IPR026912">
    <property type="entry name" value="Adenine_deam_C"/>
</dbReference>
<dbReference type="Pfam" id="PF13382">
    <property type="entry name" value="Adenine_deam_C"/>
    <property type="match status" value="1"/>
</dbReference>
<evidence type="ECO:0000259" key="7">
    <source>
        <dbReference type="Pfam" id="PF01979"/>
    </source>
</evidence>
<evidence type="ECO:0000313" key="10">
    <source>
        <dbReference type="Proteomes" id="UP000006875"/>
    </source>
</evidence>
<feature type="domain" description="Amidohydrolase-related" evidence="7">
    <location>
        <begin position="58"/>
        <end position="342"/>
    </location>
</feature>
<dbReference type="Gene3D" id="3.20.20.140">
    <property type="entry name" value="Metal-dependent hydrolases"/>
    <property type="match status" value="1"/>
</dbReference>
<dbReference type="SUPFAM" id="SSF51338">
    <property type="entry name" value="Composite domain of metallo-dependent hydrolases"/>
    <property type="match status" value="1"/>
</dbReference>
<reference evidence="9 10" key="1">
    <citation type="journal article" date="2010" name="Stand. Genomic Sci.">
        <title>Complete genome sequence of Ilyobacter polytropus type strain (CuHbu1).</title>
        <authorList>
            <person name="Sikorski J."/>
            <person name="Chertkov O."/>
            <person name="Lapidus A."/>
            <person name="Nolan M."/>
            <person name="Lucas S."/>
            <person name="Del Rio T.G."/>
            <person name="Tice H."/>
            <person name="Cheng J.F."/>
            <person name="Tapia R."/>
            <person name="Han C."/>
            <person name="Goodwin L."/>
            <person name="Pitluck S."/>
            <person name="Liolios K."/>
            <person name="Ivanova N."/>
            <person name="Mavromatis K."/>
            <person name="Mikhailova N."/>
            <person name="Pati A."/>
            <person name="Chen A."/>
            <person name="Palaniappan K."/>
            <person name="Land M."/>
            <person name="Hauser L."/>
            <person name="Chang Y.J."/>
            <person name="Jeffries C.D."/>
            <person name="Brambilla E."/>
            <person name="Yasawong M."/>
            <person name="Rohde M."/>
            <person name="Pukall R."/>
            <person name="Spring S."/>
            <person name="Goker M."/>
            <person name="Woyke T."/>
            <person name="Bristow J."/>
            <person name="Eisen J.A."/>
            <person name="Markowitz V."/>
            <person name="Hugenholtz P."/>
            <person name="Kyrpides N.C."/>
            <person name="Klenk H.P."/>
        </authorList>
    </citation>
    <scope>NUCLEOTIDE SEQUENCE [LARGE SCALE GENOMIC DNA]</scope>
    <source>
        <strain evidence="10">ATCC 51220 / DSM 2926 / LMG 16218 / CuHBu1</strain>
    </source>
</reference>